<organism evidence="4 5">
    <name type="scientific">Austropuccinia psidii MF-1</name>
    <dbReference type="NCBI Taxonomy" id="1389203"/>
    <lineage>
        <taxon>Eukaryota</taxon>
        <taxon>Fungi</taxon>
        <taxon>Dikarya</taxon>
        <taxon>Basidiomycota</taxon>
        <taxon>Pucciniomycotina</taxon>
        <taxon>Pucciniomycetes</taxon>
        <taxon>Pucciniales</taxon>
        <taxon>Sphaerophragmiaceae</taxon>
        <taxon>Austropuccinia</taxon>
    </lineage>
</organism>
<feature type="domain" description="Peptidase A2" evidence="3">
    <location>
        <begin position="79"/>
        <end position="116"/>
    </location>
</feature>
<dbReference type="InterPro" id="IPR001995">
    <property type="entry name" value="Peptidase_A2_cat"/>
</dbReference>
<dbReference type="GO" id="GO:0006508">
    <property type="term" value="P:proteolysis"/>
    <property type="evidence" value="ECO:0007669"/>
    <property type="project" value="InterPro"/>
</dbReference>
<gene>
    <name evidence="4" type="ORF">O181_110095</name>
</gene>
<sequence>MQQKIHLTIEEILRMSPNFVHKLRELSEKDKEKIKSLNSMDLQERLLSFVFKETPKPKIHYSCPLGFREIFIVKEEYPIKELVEIGAELNIIPEEIAIKSSLTTRKLNMNLRGIGGHTTSLVALSEFTPIILASGEETQIHFFIAKGSVHTVLGRPFLADNNIRLEFSHKQGEILSYQEPDGRRLCMPICKPQALGWQTGPPRGMDLCNMAKLVRNTPGKKLENAKRDNTMINLTQKTQDLSISPKSDKFGQDLQNNKWPSNLKRQLEDSTSEDELPNISYKPINNNKETFQILVDGNERIHVKPFKPNPKKKKVRFNENNDLSEEEIINEIEKDLRIMEERDKKLKDTYHISLLTNHQTTKRNLMNGIWKTLNSFRKPPMKRMKQNPS</sequence>
<dbReference type="PROSITE" id="PS50175">
    <property type="entry name" value="ASP_PROT_RETROV"/>
    <property type="match status" value="1"/>
</dbReference>
<dbReference type="Gene3D" id="2.40.70.10">
    <property type="entry name" value="Acid Proteases"/>
    <property type="match status" value="1"/>
</dbReference>
<evidence type="ECO:0000259" key="3">
    <source>
        <dbReference type="PROSITE" id="PS50175"/>
    </source>
</evidence>
<dbReference type="InterPro" id="IPR021109">
    <property type="entry name" value="Peptidase_aspartic_dom_sf"/>
</dbReference>
<proteinExistence type="predicted"/>
<dbReference type="SUPFAM" id="SSF50630">
    <property type="entry name" value="Acid proteases"/>
    <property type="match status" value="1"/>
</dbReference>
<dbReference type="EMBL" id="AVOT02086146">
    <property type="protein sequence ID" value="MBW0570380.1"/>
    <property type="molecule type" value="Genomic_DNA"/>
</dbReference>
<dbReference type="GO" id="GO:0004190">
    <property type="term" value="F:aspartic-type endopeptidase activity"/>
    <property type="evidence" value="ECO:0007669"/>
    <property type="project" value="InterPro"/>
</dbReference>
<evidence type="ECO:0000256" key="2">
    <source>
        <dbReference type="SAM" id="MobiDB-lite"/>
    </source>
</evidence>
<name>A0A9Q3PR63_9BASI</name>
<dbReference type="AlphaFoldDB" id="A0A9Q3PR63"/>
<keyword evidence="5" id="KW-1185">Reference proteome</keyword>
<keyword evidence="1" id="KW-0378">Hydrolase</keyword>
<feature type="compositionally biased region" description="Polar residues" evidence="2">
    <location>
        <begin position="253"/>
        <end position="264"/>
    </location>
</feature>
<accession>A0A9Q3PR63</accession>
<evidence type="ECO:0000313" key="5">
    <source>
        <dbReference type="Proteomes" id="UP000765509"/>
    </source>
</evidence>
<feature type="region of interest" description="Disordered" evidence="2">
    <location>
        <begin position="241"/>
        <end position="276"/>
    </location>
</feature>
<dbReference type="Proteomes" id="UP000765509">
    <property type="component" value="Unassembled WGS sequence"/>
</dbReference>
<protein>
    <recommendedName>
        <fullName evidence="3">Peptidase A2 domain-containing protein</fullName>
    </recommendedName>
</protein>
<evidence type="ECO:0000313" key="4">
    <source>
        <dbReference type="EMBL" id="MBW0570380.1"/>
    </source>
</evidence>
<evidence type="ECO:0000256" key="1">
    <source>
        <dbReference type="ARBA" id="ARBA00022801"/>
    </source>
</evidence>
<dbReference type="OrthoDB" id="5535068at2759"/>
<comment type="caution">
    <text evidence="4">The sequence shown here is derived from an EMBL/GenBank/DDBJ whole genome shotgun (WGS) entry which is preliminary data.</text>
</comment>
<reference evidence="4" key="1">
    <citation type="submission" date="2021-03" db="EMBL/GenBank/DDBJ databases">
        <title>Draft genome sequence of rust myrtle Austropuccinia psidii MF-1, a brazilian biotype.</title>
        <authorList>
            <person name="Quecine M.C."/>
            <person name="Pachon D.M.R."/>
            <person name="Bonatelli M.L."/>
            <person name="Correr F.H."/>
            <person name="Franceschini L.M."/>
            <person name="Leite T.F."/>
            <person name="Margarido G.R.A."/>
            <person name="Almeida C.A."/>
            <person name="Ferrarezi J.A."/>
            <person name="Labate C.A."/>
        </authorList>
    </citation>
    <scope>NUCLEOTIDE SEQUENCE</scope>
    <source>
        <strain evidence="4">MF-1</strain>
    </source>
</reference>